<dbReference type="EMBL" id="CAJVCH010237177">
    <property type="protein sequence ID" value="CAG7732773.1"/>
    <property type="molecule type" value="Genomic_DNA"/>
</dbReference>
<keyword evidence="2" id="KW-1185">Reference proteome</keyword>
<evidence type="ECO:0000313" key="2">
    <source>
        <dbReference type="Proteomes" id="UP000708208"/>
    </source>
</evidence>
<reference evidence="1" key="1">
    <citation type="submission" date="2021-06" db="EMBL/GenBank/DDBJ databases">
        <authorList>
            <person name="Hodson N. C."/>
            <person name="Mongue J. A."/>
            <person name="Jaron S. K."/>
        </authorList>
    </citation>
    <scope>NUCLEOTIDE SEQUENCE</scope>
</reference>
<dbReference type="Proteomes" id="UP000708208">
    <property type="component" value="Unassembled WGS sequence"/>
</dbReference>
<organism evidence="1 2">
    <name type="scientific">Allacma fusca</name>
    <dbReference type="NCBI Taxonomy" id="39272"/>
    <lineage>
        <taxon>Eukaryota</taxon>
        <taxon>Metazoa</taxon>
        <taxon>Ecdysozoa</taxon>
        <taxon>Arthropoda</taxon>
        <taxon>Hexapoda</taxon>
        <taxon>Collembola</taxon>
        <taxon>Symphypleona</taxon>
        <taxon>Sminthuridae</taxon>
        <taxon>Allacma</taxon>
    </lineage>
</organism>
<dbReference type="AlphaFoldDB" id="A0A8J2K3W3"/>
<comment type="caution">
    <text evidence="1">The sequence shown here is derived from an EMBL/GenBank/DDBJ whole genome shotgun (WGS) entry which is preliminary data.</text>
</comment>
<protein>
    <submittedName>
        <fullName evidence="1">Uncharacterized protein</fullName>
    </submittedName>
</protein>
<evidence type="ECO:0000313" key="1">
    <source>
        <dbReference type="EMBL" id="CAG7732773.1"/>
    </source>
</evidence>
<gene>
    <name evidence="1" type="ORF">AFUS01_LOCUS21262</name>
</gene>
<name>A0A8J2K3W3_9HEXA</name>
<dbReference type="OrthoDB" id="19653at2759"/>
<sequence>MRDASSYGSWCAQTYAFFLLQVGFEDCLFLNVHVPKAFNLQDKSLTYKDKLEGFKTVFGDCFFNFGIHRDANLQRKFSPLYLYFFNVTGGPSLTSLLTDYRDVFNPVIDFGVSLVKMYVKEILLGIPREDLGVNHYDDVQLTFPITTALGKGHEFYNLSKSWVKLLVDFAADVPTDFMGEELMPVPEKGSWKYLHINKRPESISPTFVNRVKFLQSIGVQ</sequence>
<accession>A0A8J2K3W3</accession>
<proteinExistence type="predicted"/>